<proteinExistence type="predicted"/>
<accession>A0A6A6LJD3</accession>
<feature type="compositionally biased region" description="Pro residues" evidence="1">
    <location>
        <begin position="11"/>
        <end position="20"/>
    </location>
</feature>
<gene>
    <name evidence="2" type="ORF">GH714_014239</name>
</gene>
<name>A0A6A6LJD3_HEVBR</name>
<keyword evidence="3" id="KW-1185">Reference proteome</keyword>
<feature type="region of interest" description="Disordered" evidence="1">
    <location>
        <begin position="1"/>
        <end position="42"/>
    </location>
</feature>
<reference evidence="2 3" key="1">
    <citation type="journal article" date="2020" name="Mol. Plant">
        <title>The Chromosome-Based Rubber Tree Genome Provides New Insights into Spurge Genome Evolution and Rubber Biosynthesis.</title>
        <authorList>
            <person name="Liu J."/>
            <person name="Shi C."/>
            <person name="Shi C.C."/>
            <person name="Li W."/>
            <person name="Zhang Q.J."/>
            <person name="Zhang Y."/>
            <person name="Li K."/>
            <person name="Lu H.F."/>
            <person name="Shi C."/>
            <person name="Zhu S.T."/>
            <person name="Xiao Z.Y."/>
            <person name="Nan H."/>
            <person name="Yue Y."/>
            <person name="Zhu X.G."/>
            <person name="Wu Y."/>
            <person name="Hong X.N."/>
            <person name="Fan G.Y."/>
            <person name="Tong Y."/>
            <person name="Zhang D."/>
            <person name="Mao C.L."/>
            <person name="Liu Y.L."/>
            <person name="Hao S.J."/>
            <person name="Liu W.Q."/>
            <person name="Lv M.Q."/>
            <person name="Zhang H.B."/>
            <person name="Liu Y."/>
            <person name="Hu-Tang G.R."/>
            <person name="Wang J.P."/>
            <person name="Wang J.H."/>
            <person name="Sun Y.H."/>
            <person name="Ni S.B."/>
            <person name="Chen W.B."/>
            <person name="Zhang X.C."/>
            <person name="Jiao Y.N."/>
            <person name="Eichler E.E."/>
            <person name="Li G.H."/>
            <person name="Liu X."/>
            <person name="Gao L.Z."/>
        </authorList>
    </citation>
    <scope>NUCLEOTIDE SEQUENCE [LARGE SCALE GENOMIC DNA]</scope>
    <source>
        <strain evidence="3">cv. GT1</strain>
        <tissue evidence="2">Leaf</tissue>
    </source>
</reference>
<dbReference type="AlphaFoldDB" id="A0A6A6LJD3"/>
<evidence type="ECO:0000256" key="1">
    <source>
        <dbReference type="SAM" id="MobiDB-lite"/>
    </source>
</evidence>
<protein>
    <submittedName>
        <fullName evidence="2">Uncharacterized protein</fullName>
    </submittedName>
</protein>
<dbReference type="EMBL" id="JAAGAX010000010">
    <property type="protein sequence ID" value="KAF2300595.1"/>
    <property type="molecule type" value="Genomic_DNA"/>
</dbReference>
<organism evidence="2 3">
    <name type="scientific">Hevea brasiliensis</name>
    <name type="common">Para rubber tree</name>
    <name type="synonym">Siphonia brasiliensis</name>
    <dbReference type="NCBI Taxonomy" id="3981"/>
    <lineage>
        <taxon>Eukaryota</taxon>
        <taxon>Viridiplantae</taxon>
        <taxon>Streptophyta</taxon>
        <taxon>Embryophyta</taxon>
        <taxon>Tracheophyta</taxon>
        <taxon>Spermatophyta</taxon>
        <taxon>Magnoliopsida</taxon>
        <taxon>eudicotyledons</taxon>
        <taxon>Gunneridae</taxon>
        <taxon>Pentapetalae</taxon>
        <taxon>rosids</taxon>
        <taxon>fabids</taxon>
        <taxon>Malpighiales</taxon>
        <taxon>Euphorbiaceae</taxon>
        <taxon>Crotonoideae</taxon>
        <taxon>Micrandreae</taxon>
        <taxon>Hevea</taxon>
    </lineage>
</organism>
<sequence length="95" mass="10501">MAQQETTNDPPIEPSHPPPVASSQTEVDEATSKMKRKGMKPRSAVWDHFTKFVDGSGKFENAFDRYATIDPCFKLDLQSGDGLLDCLIGKMLGEL</sequence>
<comment type="caution">
    <text evidence="2">The sequence shown here is derived from an EMBL/GenBank/DDBJ whole genome shotgun (WGS) entry which is preliminary data.</text>
</comment>
<evidence type="ECO:0000313" key="2">
    <source>
        <dbReference type="EMBL" id="KAF2300595.1"/>
    </source>
</evidence>
<dbReference type="Proteomes" id="UP000467840">
    <property type="component" value="Chromosome 4"/>
</dbReference>
<evidence type="ECO:0000313" key="3">
    <source>
        <dbReference type="Proteomes" id="UP000467840"/>
    </source>
</evidence>